<dbReference type="AlphaFoldDB" id="A0AAV4S255"/>
<comment type="caution">
    <text evidence="1">The sequence shown here is derived from an EMBL/GenBank/DDBJ whole genome shotgun (WGS) entry which is preliminary data.</text>
</comment>
<proteinExistence type="predicted"/>
<dbReference type="Proteomes" id="UP001054837">
    <property type="component" value="Unassembled WGS sequence"/>
</dbReference>
<dbReference type="EMBL" id="BPLQ01007073">
    <property type="protein sequence ID" value="GIY27730.1"/>
    <property type="molecule type" value="Genomic_DNA"/>
</dbReference>
<keyword evidence="2" id="KW-1185">Reference proteome</keyword>
<evidence type="ECO:0000313" key="2">
    <source>
        <dbReference type="Proteomes" id="UP001054837"/>
    </source>
</evidence>
<reference evidence="1 2" key="1">
    <citation type="submission" date="2021-06" db="EMBL/GenBank/DDBJ databases">
        <title>Caerostris darwini draft genome.</title>
        <authorList>
            <person name="Kono N."/>
            <person name="Arakawa K."/>
        </authorList>
    </citation>
    <scope>NUCLEOTIDE SEQUENCE [LARGE SCALE GENOMIC DNA]</scope>
</reference>
<gene>
    <name evidence="1" type="ORF">CDAR_237991</name>
</gene>
<sequence length="96" mass="11162">MIIIAKYPQSIFPSAKRSRSQSGKYPEFSAYNANDVYVYLTPEHSPRFLLLQQGKIPSLKAMIAPEAKDECGDNRKTRSRHNLFRCTAFWYTLMRN</sequence>
<protein>
    <submittedName>
        <fullName evidence="1">Uncharacterized protein</fullName>
    </submittedName>
</protein>
<name>A0AAV4S255_9ARAC</name>
<evidence type="ECO:0000313" key="1">
    <source>
        <dbReference type="EMBL" id="GIY27730.1"/>
    </source>
</evidence>
<accession>A0AAV4S255</accession>
<organism evidence="1 2">
    <name type="scientific">Caerostris darwini</name>
    <dbReference type="NCBI Taxonomy" id="1538125"/>
    <lineage>
        <taxon>Eukaryota</taxon>
        <taxon>Metazoa</taxon>
        <taxon>Ecdysozoa</taxon>
        <taxon>Arthropoda</taxon>
        <taxon>Chelicerata</taxon>
        <taxon>Arachnida</taxon>
        <taxon>Araneae</taxon>
        <taxon>Araneomorphae</taxon>
        <taxon>Entelegynae</taxon>
        <taxon>Araneoidea</taxon>
        <taxon>Araneidae</taxon>
        <taxon>Caerostris</taxon>
    </lineage>
</organism>